<sequence length="121" mass="14794">MISIHSIYKKEDTFLIPEINRISTYYRKVIVTFMAQVNYKNYDHYINQIFRYEIILLHCQYCLQNEHFRKNLSEEKLIQFVTYKAILQEELEILKDINLEPWLPDHTLLLCMGQPWEAKKH</sequence>
<proteinExistence type="predicted"/>
<name>A0A267HPM1_9ENTE</name>
<dbReference type="RefSeq" id="WP_095006929.1">
    <property type="nucleotide sequence ID" value="NZ_LHUG01000008.1"/>
</dbReference>
<reference evidence="1 2" key="1">
    <citation type="submission" date="2015-08" db="EMBL/GenBank/DDBJ databases">
        <title>Enterococcus genome sequence.</title>
        <authorList>
            <person name="Acedo J.Z."/>
            <person name="Vederas J.C."/>
        </authorList>
    </citation>
    <scope>NUCLEOTIDE SEQUENCE [LARGE SCALE GENOMIC DNA]</scope>
    <source>
        <strain evidence="1 2">49</strain>
    </source>
</reference>
<evidence type="ECO:0000313" key="2">
    <source>
        <dbReference type="Proteomes" id="UP000216797"/>
    </source>
</evidence>
<dbReference type="Proteomes" id="UP000216797">
    <property type="component" value="Unassembled WGS sequence"/>
</dbReference>
<comment type="caution">
    <text evidence="1">The sequence shown here is derived from an EMBL/GenBank/DDBJ whole genome shotgun (WGS) entry which is preliminary data.</text>
</comment>
<dbReference type="AlphaFoldDB" id="A0A267HPM1"/>
<gene>
    <name evidence="1" type="ORF">AKL21_09845</name>
</gene>
<accession>A0A267HPM1</accession>
<dbReference type="EMBL" id="LHUG01000008">
    <property type="protein sequence ID" value="PAB00284.1"/>
    <property type="molecule type" value="Genomic_DNA"/>
</dbReference>
<organism evidence="1 2">
    <name type="scientific">Enterococcus canintestini</name>
    <dbReference type="NCBI Taxonomy" id="317010"/>
    <lineage>
        <taxon>Bacteria</taxon>
        <taxon>Bacillati</taxon>
        <taxon>Bacillota</taxon>
        <taxon>Bacilli</taxon>
        <taxon>Lactobacillales</taxon>
        <taxon>Enterococcaceae</taxon>
        <taxon>Enterococcus</taxon>
    </lineage>
</organism>
<protein>
    <submittedName>
        <fullName evidence="1">Uncharacterized protein</fullName>
    </submittedName>
</protein>
<evidence type="ECO:0000313" key="1">
    <source>
        <dbReference type="EMBL" id="PAB00284.1"/>
    </source>
</evidence>
<keyword evidence="2" id="KW-1185">Reference proteome</keyword>